<keyword evidence="3" id="KW-1185">Reference proteome</keyword>
<dbReference type="EMBL" id="JAAKDE010000013">
    <property type="protein sequence ID" value="MBA2133275.1"/>
    <property type="molecule type" value="Genomic_DNA"/>
</dbReference>
<proteinExistence type="predicted"/>
<dbReference type="RefSeq" id="WP_181339726.1">
    <property type="nucleotide sequence ID" value="NZ_JAAKDE010000013.1"/>
</dbReference>
<feature type="transmembrane region" description="Helical" evidence="1">
    <location>
        <begin position="7"/>
        <end position="25"/>
    </location>
</feature>
<feature type="transmembrane region" description="Helical" evidence="1">
    <location>
        <begin position="53"/>
        <end position="72"/>
    </location>
</feature>
<gene>
    <name evidence="2" type="ORF">G5B42_06935</name>
</gene>
<comment type="caution">
    <text evidence="2">The sequence shown here is derived from an EMBL/GenBank/DDBJ whole genome shotgun (WGS) entry which is preliminary data.</text>
</comment>
<name>A0A8J6I0C0_9FIRM</name>
<evidence type="ECO:0000256" key="1">
    <source>
        <dbReference type="SAM" id="Phobius"/>
    </source>
</evidence>
<keyword evidence="1" id="KW-1133">Transmembrane helix</keyword>
<dbReference type="AlphaFoldDB" id="A0A8J6I0C0"/>
<organism evidence="2 3">
    <name type="scientific">Capillibacterium thermochitinicola</name>
    <dbReference type="NCBI Taxonomy" id="2699427"/>
    <lineage>
        <taxon>Bacteria</taxon>
        <taxon>Bacillati</taxon>
        <taxon>Bacillota</taxon>
        <taxon>Capillibacterium</taxon>
    </lineage>
</organism>
<sequence>MYNLDQLLSYLVFIAVITFIVERIIENLLMPLLPPVPKKGEHPDQNIAKIVAFRTYLTLLLTFAFGFGLALANPRFRLLAGGLGMETAPLIDSLFTAALMAGGSQPLHSIIEQARTKKK</sequence>
<dbReference type="Proteomes" id="UP000657177">
    <property type="component" value="Unassembled WGS sequence"/>
</dbReference>
<keyword evidence="1" id="KW-0812">Transmembrane</keyword>
<protein>
    <submittedName>
        <fullName evidence="2">Uncharacterized protein</fullName>
    </submittedName>
</protein>
<reference evidence="2" key="1">
    <citation type="submission" date="2020-06" db="EMBL/GenBank/DDBJ databases">
        <title>Novel chitinolytic bacterium.</title>
        <authorList>
            <person name="Ungkulpasvich U."/>
            <person name="Kosugi A."/>
            <person name="Uke A."/>
        </authorList>
    </citation>
    <scope>NUCLEOTIDE SEQUENCE</scope>
    <source>
        <strain evidence="2">UUS1-1</strain>
    </source>
</reference>
<evidence type="ECO:0000313" key="2">
    <source>
        <dbReference type="EMBL" id="MBA2133275.1"/>
    </source>
</evidence>
<accession>A0A8J6I0C0</accession>
<evidence type="ECO:0000313" key="3">
    <source>
        <dbReference type="Proteomes" id="UP000657177"/>
    </source>
</evidence>
<keyword evidence="1" id="KW-0472">Membrane</keyword>